<keyword evidence="2" id="KW-0560">Oxidoreductase</keyword>
<dbReference type="Proteomes" id="UP001165085">
    <property type="component" value="Unassembled WGS sequence"/>
</dbReference>
<dbReference type="Pfam" id="PF13561">
    <property type="entry name" value="adh_short_C2"/>
    <property type="match status" value="1"/>
</dbReference>
<dbReference type="GO" id="GO:0016491">
    <property type="term" value="F:oxidoreductase activity"/>
    <property type="evidence" value="ECO:0007669"/>
    <property type="project" value="UniProtKB-KW"/>
</dbReference>
<dbReference type="PANTHER" id="PTHR43639:SF1">
    <property type="entry name" value="SHORT-CHAIN DEHYDROGENASE_REDUCTASE FAMILY PROTEIN"/>
    <property type="match status" value="1"/>
</dbReference>
<name>A0A9W7AXQ6_9STRA</name>
<evidence type="ECO:0000256" key="3">
    <source>
        <dbReference type="SAM" id="SignalP"/>
    </source>
</evidence>
<accession>A0A9W7AXQ6</accession>
<dbReference type="AlphaFoldDB" id="A0A9W7AXQ6"/>
<keyword evidence="5" id="KW-1185">Reference proteome</keyword>
<evidence type="ECO:0000313" key="4">
    <source>
        <dbReference type="EMBL" id="GMH75835.1"/>
    </source>
</evidence>
<dbReference type="Gene3D" id="3.40.50.720">
    <property type="entry name" value="NAD(P)-binding Rossmann-like Domain"/>
    <property type="match status" value="1"/>
</dbReference>
<feature type="chain" id="PRO_5040856094" evidence="3">
    <location>
        <begin position="19"/>
        <end position="299"/>
    </location>
</feature>
<organism evidence="4 5">
    <name type="scientific">Triparma strigata</name>
    <dbReference type="NCBI Taxonomy" id="1606541"/>
    <lineage>
        <taxon>Eukaryota</taxon>
        <taxon>Sar</taxon>
        <taxon>Stramenopiles</taxon>
        <taxon>Ochrophyta</taxon>
        <taxon>Bolidophyceae</taxon>
        <taxon>Parmales</taxon>
        <taxon>Triparmaceae</taxon>
        <taxon>Triparma</taxon>
    </lineage>
</organism>
<protein>
    <submittedName>
        <fullName evidence="4">Uncharacterized protein</fullName>
    </submittedName>
</protein>
<evidence type="ECO:0000256" key="1">
    <source>
        <dbReference type="ARBA" id="ARBA00006484"/>
    </source>
</evidence>
<keyword evidence="3" id="KW-0732">Signal</keyword>
<dbReference type="InterPro" id="IPR002347">
    <property type="entry name" value="SDR_fam"/>
</dbReference>
<evidence type="ECO:0000256" key="2">
    <source>
        <dbReference type="ARBA" id="ARBA00023002"/>
    </source>
</evidence>
<proteinExistence type="inferred from homology"/>
<dbReference type="PRINTS" id="PR00081">
    <property type="entry name" value="GDHRDH"/>
</dbReference>
<gene>
    <name evidence="4" type="ORF">TrST_g12</name>
</gene>
<feature type="signal peptide" evidence="3">
    <location>
        <begin position="1"/>
        <end position="18"/>
    </location>
</feature>
<comment type="caution">
    <text evidence="4">The sequence shown here is derived from an EMBL/GenBank/DDBJ whole genome shotgun (WGS) entry which is preliminary data.</text>
</comment>
<dbReference type="PANTHER" id="PTHR43639">
    <property type="entry name" value="OXIDOREDUCTASE, SHORT-CHAIN DEHYDROGENASE/REDUCTASE FAMILY (AFU_ORTHOLOGUE AFUA_5G02870)"/>
    <property type="match status" value="1"/>
</dbReference>
<dbReference type="SUPFAM" id="SSF51735">
    <property type="entry name" value="NAD(P)-binding Rossmann-fold domains"/>
    <property type="match status" value="1"/>
</dbReference>
<dbReference type="Pfam" id="PF00106">
    <property type="entry name" value="adh_short"/>
    <property type="match status" value="1"/>
</dbReference>
<evidence type="ECO:0000313" key="5">
    <source>
        <dbReference type="Proteomes" id="UP001165085"/>
    </source>
</evidence>
<sequence>MLFVLLLLCLTMVTPLTSRPVAIVTGGTRGIGAGISEALLASSSEPFDLILNYGSNKEAAEKTAKALKENWPESQIELVGGDLTKPSVREEIFKCYDKKFASARLAAVIHNAGQYVGITADNCEGVKPVPISFGDGSILKEGFGAMHYYQKLYGDAFIDLMERGLERMSEEAPGSLIGISSPGCTQQYNPNAGYDMPGSGKCIMEYSMRLFALKAAKKKCNCNVVIPGVTETEAWGRLADTRGANRDEMVAGIASRIVPMECTMTPRELGDVVAFLCSKPGRCITGVSLPADFGVHLKT</sequence>
<dbReference type="InterPro" id="IPR036291">
    <property type="entry name" value="NAD(P)-bd_dom_sf"/>
</dbReference>
<dbReference type="OrthoDB" id="836at2759"/>
<comment type="similarity">
    <text evidence="1">Belongs to the short-chain dehydrogenases/reductases (SDR) family.</text>
</comment>
<dbReference type="EMBL" id="BRXY01000193">
    <property type="protein sequence ID" value="GMH75835.1"/>
    <property type="molecule type" value="Genomic_DNA"/>
</dbReference>
<reference evidence="5" key="1">
    <citation type="journal article" date="2023" name="Commun. Biol.">
        <title>Genome analysis of Parmales, the sister group of diatoms, reveals the evolutionary specialization of diatoms from phago-mixotrophs to photoautotrophs.</title>
        <authorList>
            <person name="Ban H."/>
            <person name="Sato S."/>
            <person name="Yoshikawa S."/>
            <person name="Yamada K."/>
            <person name="Nakamura Y."/>
            <person name="Ichinomiya M."/>
            <person name="Sato N."/>
            <person name="Blanc-Mathieu R."/>
            <person name="Endo H."/>
            <person name="Kuwata A."/>
            <person name="Ogata H."/>
        </authorList>
    </citation>
    <scope>NUCLEOTIDE SEQUENCE [LARGE SCALE GENOMIC DNA]</scope>
    <source>
        <strain evidence="5">NIES 3701</strain>
    </source>
</reference>